<proteinExistence type="predicted"/>
<organism evidence="1">
    <name type="scientific">Myoviridae sp. ctCL221</name>
    <dbReference type="NCBI Taxonomy" id="2826630"/>
    <lineage>
        <taxon>Viruses</taxon>
        <taxon>Duplodnaviria</taxon>
        <taxon>Heunggongvirae</taxon>
        <taxon>Uroviricota</taxon>
        <taxon>Caudoviricetes</taxon>
    </lineage>
</organism>
<protein>
    <submittedName>
        <fullName evidence="1">Uncharacterized protein</fullName>
    </submittedName>
</protein>
<dbReference type="EMBL" id="BK014833">
    <property type="protein sequence ID" value="DAD77769.1"/>
    <property type="molecule type" value="Genomic_DNA"/>
</dbReference>
<name>A0A8S5M610_9CAUD</name>
<accession>A0A8S5M610</accession>
<reference evidence="1" key="1">
    <citation type="journal article" date="2021" name="Proc. Natl. Acad. Sci. U.S.A.">
        <title>A Catalog of Tens of Thousands of Viruses from Human Metagenomes Reveals Hidden Associations with Chronic Diseases.</title>
        <authorList>
            <person name="Tisza M.J."/>
            <person name="Buck C.B."/>
        </authorList>
    </citation>
    <scope>NUCLEOTIDE SEQUENCE</scope>
    <source>
        <strain evidence="1">CtCL221</strain>
    </source>
</reference>
<evidence type="ECO:0000313" key="1">
    <source>
        <dbReference type="EMBL" id="DAD77769.1"/>
    </source>
</evidence>
<sequence length="59" mass="6931">MSEEEYKVEVMLTIDDLKLLRDSLKGTLVRENSMNFEYLKKITELGYFIEEVIKQENGG</sequence>